<name>U5H1Y5_USTV1</name>
<dbReference type="InParanoid" id="U5H1Y5"/>
<feature type="compositionally biased region" description="Polar residues" evidence="1">
    <location>
        <begin position="231"/>
        <end position="249"/>
    </location>
</feature>
<feature type="region of interest" description="Disordered" evidence="1">
    <location>
        <begin position="147"/>
        <end position="190"/>
    </location>
</feature>
<organism evidence="3">
    <name type="scientific">Microbotryum lychnidis-dioicae (strain p1A1 Lamole / MvSl-1064)</name>
    <name type="common">Anther smut fungus</name>
    <dbReference type="NCBI Taxonomy" id="683840"/>
    <lineage>
        <taxon>Eukaryota</taxon>
        <taxon>Fungi</taxon>
        <taxon>Dikarya</taxon>
        <taxon>Basidiomycota</taxon>
        <taxon>Pucciniomycotina</taxon>
        <taxon>Microbotryomycetes</taxon>
        <taxon>Microbotryales</taxon>
        <taxon>Microbotryaceae</taxon>
        <taxon>Microbotryum</taxon>
    </lineage>
</organism>
<dbReference type="Gene3D" id="1.20.58.120">
    <property type="entry name" value="BAG domain"/>
    <property type="match status" value="1"/>
</dbReference>
<dbReference type="GO" id="GO:0051087">
    <property type="term" value="F:protein-folding chaperone binding"/>
    <property type="evidence" value="ECO:0007669"/>
    <property type="project" value="InterPro"/>
</dbReference>
<proteinExistence type="predicted"/>
<reference evidence="4" key="4">
    <citation type="submission" date="2015-06" db="UniProtKB">
        <authorList>
            <consortium name="EnsemblFungi"/>
        </authorList>
    </citation>
    <scope>IDENTIFICATION</scope>
</reference>
<accession>U5H1Y5</accession>
<dbReference type="SUPFAM" id="SSF63491">
    <property type="entry name" value="BAG domain"/>
    <property type="match status" value="1"/>
</dbReference>
<dbReference type="EMBL" id="GL541650">
    <property type="protein sequence ID" value="KDE08340.1"/>
    <property type="molecule type" value="Genomic_DNA"/>
</dbReference>
<dbReference type="EnsemblFungi" id="MVLG_01380T0">
    <property type="protein sequence ID" value="MVLG_01380T0"/>
    <property type="gene ID" value="MVLG_01380"/>
</dbReference>
<feature type="region of interest" description="Disordered" evidence="1">
    <location>
        <begin position="225"/>
        <end position="284"/>
    </location>
</feature>
<dbReference type="OMA" id="NAWLRIE"/>
<evidence type="ECO:0000256" key="1">
    <source>
        <dbReference type="SAM" id="MobiDB-lite"/>
    </source>
</evidence>
<feature type="domain" description="BAG" evidence="2">
    <location>
        <begin position="451"/>
        <end position="494"/>
    </location>
</feature>
<evidence type="ECO:0000313" key="4">
    <source>
        <dbReference type="EnsemblFungi" id="MVLG_01380T0"/>
    </source>
</evidence>
<dbReference type="InterPro" id="IPR036533">
    <property type="entry name" value="BAG_dom_sf"/>
</dbReference>
<dbReference type="OrthoDB" id="2530451at2759"/>
<protein>
    <recommendedName>
        <fullName evidence="2">BAG domain-containing protein</fullName>
    </recommendedName>
</protein>
<gene>
    <name evidence="3" type="ORF">MVLG_01380</name>
</gene>
<dbReference type="Proteomes" id="UP000017200">
    <property type="component" value="Unassembled WGS sequence"/>
</dbReference>
<dbReference type="AlphaFoldDB" id="U5H1Y5"/>
<feature type="region of interest" description="Disordered" evidence="1">
    <location>
        <begin position="499"/>
        <end position="659"/>
    </location>
</feature>
<dbReference type="STRING" id="683840.U5H1Y5"/>
<feature type="region of interest" description="Disordered" evidence="1">
    <location>
        <begin position="309"/>
        <end position="340"/>
    </location>
</feature>
<feature type="compositionally biased region" description="Low complexity" evidence="1">
    <location>
        <begin position="150"/>
        <end position="169"/>
    </location>
</feature>
<feature type="compositionally biased region" description="Low complexity" evidence="1">
    <location>
        <begin position="528"/>
        <end position="577"/>
    </location>
</feature>
<dbReference type="Pfam" id="PF02179">
    <property type="entry name" value="BAG"/>
    <property type="match status" value="1"/>
</dbReference>
<dbReference type="InterPro" id="IPR003103">
    <property type="entry name" value="BAG_domain"/>
</dbReference>
<reference evidence="3" key="2">
    <citation type="submission" date="2010-11" db="EMBL/GenBank/DDBJ databases">
        <authorList>
            <consortium name="The Broad Institute Genome Sequencing Platform"/>
            <person name="Earl A."/>
            <person name="Ward D."/>
            <person name="Feldgarden M."/>
            <person name="Gevers D."/>
            <person name="Butler R."/>
            <person name="Young S.K."/>
            <person name="Zeng Q."/>
            <person name="Gargeya S."/>
            <person name="Fitzgerald M."/>
            <person name="Haas B."/>
            <person name="Abouelleil A."/>
            <person name="Alvarado L."/>
            <person name="Arachchi H.M."/>
            <person name="Berlin A."/>
            <person name="Brown A."/>
            <person name="Chapman S.B."/>
            <person name="Chen Z."/>
            <person name="Dunbar C."/>
            <person name="Freedman E."/>
            <person name="Gearin G."/>
            <person name="Gellesch M."/>
            <person name="Goldberg J."/>
            <person name="Griggs A."/>
            <person name="Gujja S."/>
            <person name="Heilman E."/>
            <person name="Heiman D."/>
            <person name="Howarth C."/>
            <person name="Larson L."/>
            <person name="Lui A."/>
            <person name="MacDonald P.J.P."/>
            <person name="Mehta T."/>
            <person name="Montmayeur A."/>
            <person name="Murphy C."/>
            <person name="Neiman D."/>
            <person name="Pearson M."/>
            <person name="Priest M."/>
            <person name="Roberts A."/>
            <person name="Saif S."/>
            <person name="Shea T."/>
            <person name="Shenoy N."/>
            <person name="Sisk P."/>
            <person name="Stolte C."/>
            <person name="Sykes S."/>
            <person name="White J."/>
            <person name="Yandava C."/>
            <person name="Wortman J."/>
            <person name="Nusbaum C."/>
            <person name="Birren B."/>
        </authorList>
    </citation>
    <scope>NUCLEOTIDE SEQUENCE</scope>
    <source>
        <strain evidence="3">P1A1 Lamole</strain>
    </source>
</reference>
<evidence type="ECO:0000313" key="5">
    <source>
        <dbReference type="Proteomes" id="UP000017200"/>
    </source>
</evidence>
<reference evidence="3 5" key="3">
    <citation type="journal article" date="2015" name="BMC Genomics">
        <title>Sex and parasites: genomic and transcriptomic analysis of Microbotryum lychnidis-dioicae, the biotrophic and plant-castrating anther smut fungus.</title>
        <authorList>
            <person name="Perlin M.H."/>
            <person name="Amselem J."/>
            <person name="Fontanillas E."/>
            <person name="Toh S.S."/>
            <person name="Chen Z."/>
            <person name="Goldberg J."/>
            <person name="Duplessis S."/>
            <person name="Henrissat B."/>
            <person name="Young S."/>
            <person name="Zeng Q."/>
            <person name="Aguileta G."/>
            <person name="Petit E."/>
            <person name="Badouin H."/>
            <person name="Andrews J."/>
            <person name="Razeeq D."/>
            <person name="Gabaldon T."/>
            <person name="Quesneville H."/>
            <person name="Giraud T."/>
            <person name="Hood M.E."/>
            <person name="Schultz D.J."/>
            <person name="Cuomo C.A."/>
        </authorList>
    </citation>
    <scope>NUCLEOTIDE SEQUENCE [LARGE SCALE GENOMIC DNA]</scope>
    <source>
        <strain evidence="3">P1A1 Lamole</strain>
        <strain evidence="5">p1A1 Lamole</strain>
    </source>
</reference>
<evidence type="ECO:0000313" key="3">
    <source>
        <dbReference type="EMBL" id="KDE08340.1"/>
    </source>
</evidence>
<feature type="compositionally biased region" description="Low complexity" evidence="1">
    <location>
        <begin position="250"/>
        <end position="266"/>
    </location>
</feature>
<reference evidence="5" key="1">
    <citation type="submission" date="2010-11" db="EMBL/GenBank/DDBJ databases">
        <title>The genome sequence of Microbotryum violaceum strain p1A1 Lamole.</title>
        <authorList>
            <person name="Cuomo C."/>
            <person name="Perlin M."/>
            <person name="Young S.K."/>
            <person name="Zeng Q."/>
            <person name="Gargeya S."/>
            <person name="Alvarado L."/>
            <person name="Berlin A."/>
            <person name="Chapman S.B."/>
            <person name="Chen Z."/>
            <person name="Freedman E."/>
            <person name="Gellesch M."/>
            <person name="Goldberg J."/>
            <person name="Griggs A."/>
            <person name="Gujja S."/>
            <person name="Heilman E."/>
            <person name="Heiman D."/>
            <person name="Howarth C."/>
            <person name="Mehta T."/>
            <person name="Neiman D."/>
            <person name="Pearson M."/>
            <person name="Roberts A."/>
            <person name="Saif S."/>
            <person name="Shea T."/>
            <person name="Shenoy N."/>
            <person name="Sisk P."/>
            <person name="Stolte C."/>
            <person name="Sykes S."/>
            <person name="White J."/>
            <person name="Yandava C."/>
            <person name="Haas B."/>
            <person name="Nusbaum C."/>
            <person name="Birren B."/>
        </authorList>
    </citation>
    <scope>NUCLEOTIDE SEQUENCE [LARGE SCALE GENOMIC DNA]</scope>
    <source>
        <strain evidence="5">p1A1 Lamole</strain>
    </source>
</reference>
<keyword evidence="5" id="KW-1185">Reference proteome</keyword>
<dbReference type="HOGENOM" id="CLU_398603_0_0_1"/>
<feature type="compositionally biased region" description="Low complexity" evidence="1">
    <location>
        <begin position="613"/>
        <end position="624"/>
    </location>
</feature>
<dbReference type="EMBL" id="AEIJ01000122">
    <property type="status" value="NOT_ANNOTATED_CDS"/>
    <property type="molecule type" value="Genomic_DNA"/>
</dbReference>
<feature type="region of interest" description="Disordered" evidence="1">
    <location>
        <begin position="415"/>
        <end position="434"/>
    </location>
</feature>
<sequence>MFHFVQPATFESTVVPFSAMPSAFDPGHHHRSATSVSSPFGATLATSAPAGFDSFEEYDEYRSRQELEALIRGQEQRRQREAAVLLARRRQQEAEQIRQQALLCAQQEQQQRAKYQALLEQQAAQLEHLRQQEEMKLRAKREIERRQAIQKDQQMQQKQQQQQQQQQQQHCLRNSLDSTTPPGCPARRGRQPLEHLTGLHRNHQAEVQHPFAPLFRMLFDSGEVERDQDQHLSSAPSAQTPESTKQQVEATKAPPAASAPVAQPPALTEPKAAASANKDQEAPVDSLEDVLGSLFKSLFGVDMKANEQRKAEAPVETQAPTAKRESSSTAPTVDAEKNIQVPFESSVDAQTLDPVEVRIEATQENSVASAEQESAAEKLQRHYQAHLQRRKALATLSSLSAQLEARRSSFAVPQTLEFQPSPPPSEHPDSTSNEVAPKLAYKSSNASFLAYEDFLVNLLSKIDEVQSGGDRTVKSARKSLVKDVEAELKTLDQARDEAWEKVSSQHQHEKISDVDDHDNETLKSLIPASEETTATGAAARPTEVATATSESAHAESSSIAEDAPAPTPASTPETEPAQSNKDKPKVEQDDETTTSTEKAAQVTDPLSDVAAQPPVVSTPTSEPVRLTPEALAKLSSHAERRRRHQEDDDNSSASTTTLLESSLEIEEALGAILTQARKLGEQVERMEHAEV</sequence>
<feature type="compositionally biased region" description="Polar residues" evidence="1">
    <location>
        <begin position="170"/>
        <end position="181"/>
    </location>
</feature>
<evidence type="ECO:0000259" key="2">
    <source>
        <dbReference type="Pfam" id="PF02179"/>
    </source>
</evidence>